<proteinExistence type="predicted"/>
<keyword evidence="7" id="KW-1185">Reference proteome</keyword>
<evidence type="ECO:0000313" key="7">
    <source>
        <dbReference type="Proteomes" id="UP000237347"/>
    </source>
</evidence>
<dbReference type="InterPro" id="IPR015300">
    <property type="entry name" value="DNA-bd_pseudobarrel_sf"/>
</dbReference>
<dbReference type="AlphaFoldDB" id="A0AAW0L6P1"/>
<dbReference type="GO" id="GO:0005634">
    <property type="term" value="C:nucleus"/>
    <property type="evidence" value="ECO:0007669"/>
    <property type="project" value="UniProtKB-SubCell"/>
</dbReference>
<keyword evidence="3" id="KW-0238">DNA-binding</keyword>
<evidence type="ECO:0000313" key="6">
    <source>
        <dbReference type="EMBL" id="KAK7846541.1"/>
    </source>
</evidence>
<dbReference type="EMBL" id="PKMF04000154">
    <property type="protein sequence ID" value="KAK7846541.1"/>
    <property type="molecule type" value="Genomic_DNA"/>
</dbReference>
<dbReference type="PANTHER" id="PTHR31920:SF37">
    <property type="entry name" value="B3 DOMAIN-CONTAINING TRANSCRIPTION FACTOR VRN1"/>
    <property type="match status" value="1"/>
</dbReference>
<dbReference type="Proteomes" id="UP000237347">
    <property type="component" value="Unassembled WGS sequence"/>
</dbReference>
<evidence type="ECO:0000256" key="3">
    <source>
        <dbReference type="ARBA" id="ARBA00023125"/>
    </source>
</evidence>
<accession>A0AAW0L6P1</accession>
<comment type="subcellular location">
    <subcellularLocation>
        <location evidence="1">Nucleus</location>
    </subcellularLocation>
</comment>
<dbReference type="SUPFAM" id="SSF101936">
    <property type="entry name" value="DNA-binding pseudobarrel domain"/>
    <property type="match status" value="1"/>
</dbReference>
<comment type="caution">
    <text evidence="6">The sequence shown here is derived from an EMBL/GenBank/DDBJ whole genome shotgun (WGS) entry which is preliminary data.</text>
</comment>
<gene>
    <name evidence="6" type="ORF">CFP56_007922</name>
</gene>
<evidence type="ECO:0000256" key="1">
    <source>
        <dbReference type="ARBA" id="ARBA00004123"/>
    </source>
</evidence>
<protein>
    <submittedName>
        <fullName evidence="6">B3 domain-containing protein</fullName>
    </submittedName>
</protein>
<keyword evidence="5" id="KW-0539">Nucleus</keyword>
<name>A0AAW0L6P1_QUESU</name>
<dbReference type="PANTHER" id="PTHR31920">
    <property type="entry name" value="B3 DOMAIN-CONTAINING"/>
    <property type="match status" value="1"/>
</dbReference>
<sequence length="209" mass="23429">MASQWQRDNKDGPADRTLRSPHFYKIILPRALQEGQIWIPTKFISKYGVDLSNTAFLRIPNGTNLKVKVTKHAGGVFKYIGNSHFDVLIFDATATEIDYTLDDQAQVCRMEDNESDDDSVEIMDGFTKGEGSGLNLTLSFKELKDGGVAENLVRANAFKLENPHFTVTIHPSYIDGKDRASLPRAIINYLPREGFNKDYSKGSILTVKL</sequence>
<reference evidence="6 7" key="1">
    <citation type="journal article" date="2018" name="Sci. Data">
        <title>The draft genome sequence of cork oak.</title>
        <authorList>
            <person name="Ramos A.M."/>
            <person name="Usie A."/>
            <person name="Barbosa P."/>
            <person name="Barros P.M."/>
            <person name="Capote T."/>
            <person name="Chaves I."/>
            <person name="Simoes F."/>
            <person name="Abreu I."/>
            <person name="Carrasquinho I."/>
            <person name="Faro C."/>
            <person name="Guimaraes J.B."/>
            <person name="Mendonca D."/>
            <person name="Nobrega F."/>
            <person name="Rodrigues L."/>
            <person name="Saibo N.J.M."/>
            <person name="Varela M.C."/>
            <person name="Egas C."/>
            <person name="Matos J."/>
            <person name="Miguel C.M."/>
            <person name="Oliveira M.M."/>
            <person name="Ricardo C.P."/>
            <person name="Goncalves S."/>
        </authorList>
    </citation>
    <scope>NUCLEOTIDE SEQUENCE [LARGE SCALE GENOMIC DNA]</scope>
    <source>
        <strain evidence="7">cv. HL8</strain>
    </source>
</reference>
<keyword evidence="2" id="KW-0805">Transcription regulation</keyword>
<evidence type="ECO:0000256" key="4">
    <source>
        <dbReference type="ARBA" id="ARBA00023163"/>
    </source>
</evidence>
<dbReference type="InterPro" id="IPR050655">
    <property type="entry name" value="Plant_B3_domain"/>
</dbReference>
<dbReference type="GO" id="GO:0003677">
    <property type="term" value="F:DNA binding"/>
    <property type="evidence" value="ECO:0007669"/>
    <property type="project" value="UniProtKB-KW"/>
</dbReference>
<keyword evidence="4" id="KW-0804">Transcription</keyword>
<dbReference type="Gene3D" id="2.40.330.10">
    <property type="entry name" value="DNA-binding pseudobarrel domain"/>
    <property type="match status" value="1"/>
</dbReference>
<evidence type="ECO:0000256" key="5">
    <source>
        <dbReference type="ARBA" id="ARBA00023242"/>
    </source>
</evidence>
<organism evidence="6 7">
    <name type="scientific">Quercus suber</name>
    <name type="common">Cork oak</name>
    <dbReference type="NCBI Taxonomy" id="58331"/>
    <lineage>
        <taxon>Eukaryota</taxon>
        <taxon>Viridiplantae</taxon>
        <taxon>Streptophyta</taxon>
        <taxon>Embryophyta</taxon>
        <taxon>Tracheophyta</taxon>
        <taxon>Spermatophyta</taxon>
        <taxon>Magnoliopsida</taxon>
        <taxon>eudicotyledons</taxon>
        <taxon>Gunneridae</taxon>
        <taxon>Pentapetalae</taxon>
        <taxon>rosids</taxon>
        <taxon>fabids</taxon>
        <taxon>Fagales</taxon>
        <taxon>Fagaceae</taxon>
        <taxon>Quercus</taxon>
    </lineage>
</organism>
<evidence type="ECO:0000256" key="2">
    <source>
        <dbReference type="ARBA" id="ARBA00023015"/>
    </source>
</evidence>